<evidence type="ECO:0000259" key="3">
    <source>
        <dbReference type="PROSITE" id="PS51746"/>
    </source>
</evidence>
<proteinExistence type="inferred from homology"/>
<dbReference type="GO" id="GO:0004722">
    <property type="term" value="F:protein serine/threonine phosphatase activity"/>
    <property type="evidence" value="ECO:0007669"/>
    <property type="project" value="UniProtKB-EC"/>
</dbReference>
<accession>A0A6G3MEX5</accession>
<feature type="domain" description="PPM-type phosphatase" evidence="3">
    <location>
        <begin position="99"/>
        <end position="355"/>
    </location>
</feature>
<dbReference type="AlphaFoldDB" id="A0A6G3MEX5"/>
<dbReference type="PANTHER" id="PTHR12320:SF1">
    <property type="entry name" value="PROTEIN PHOSPHATASE PTC7 HOMOLOG"/>
    <property type="match status" value="1"/>
</dbReference>
<dbReference type="SMART" id="SM00331">
    <property type="entry name" value="PP2C_SIG"/>
    <property type="match status" value="1"/>
</dbReference>
<dbReference type="EC" id="3.1.3.16" evidence="2"/>
<keyword evidence="2" id="KW-0479">Metal-binding</keyword>
<keyword evidence="2" id="KW-0378">Hydrolase</keyword>
<dbReference type="PANTHER" id="PTHR12320">
    <property type="entry name" value="PROTEIN PHOSPHATASE 2C"/>
    <property type="match status" value="1"/>
</dbReference>
<comment type="cofactor">
    <cofactor evidence="2">
        <name>Mg(2+)</name>
        <dbReference type="ChEBI" id="CHEBI:18420"/>
    </cofactor>
</comment>
<dbReference type="SMART" id="SM00332">
    <property type="entry name" value="PP2Cc"/>
    <property type="match status" value="1"/>
</dbReference>
<reference evidence="4" key="1">
    <citation type="submission" date="2018-11" db="EMBL/GenBank/DDBJ databases">
        <title>Henneguya salminicola genome and transcriptome.</title>
        <authorList>
            <person name="Yahalomi D."/>
            <person name="Atkinson S.D."/>
            <person name="Neuhof M."/>
            <person name="Chang E.S."/>
            <person name="Philippe H."/>
            <person name="Cartwright P."/>
            <person name="Bartholomew J.L."/>
            <person name="Huchon D."/>
        </authorList>
    </citation>
    <scope>NUCLEOTIDE SEQUENCE</scope>
    <source>
        <strain evidence="4">Hz1</strain>
        <tissue evidence="4">Whole</tissue>
    </source>
</reference>
<evidence type="ECO:0000256" key="2">
    <source>
        <dbReference type="RuleBase" id="RU366020"/>
    </source>
</evidence>
<name>A0A6G3MEX5_HENSL</name>
<protein>
    <recommendedName>
        <fullName evidence="2">Protein phosphatase</fullName>
        <ecNumber evidence="2">3.1.3.16</ecNumber>
    </recommendedName>
</protein>
<comment type="catalytic activity">
    <reaction evidence="2">
        <text>O-phospho-L-threonyl-[protein] + H2O = L-threonyl-[protein] + phosphate</text>
        <dbReference type="Rhea" id="RHEA:47004"/>
        <dbReference type="Rhea" id="RHEA-COMP:11060"/>
        <dbReference type="Rhea" id="RHEA-COMP:11605"/>
        <dbReference type="ChEBI" id="CHEBI:15377"/>
        <dbReference type="ChEBI" id="CHEBI:30013"/>
        <dbReference type="ChEBI" id="CHEBI:43474"/>
        <dbReference type="ChEBI" id="CHEBI:61977"/>
        <dbReference type="EC" id="3.1.3.16"/>
    </reaction>
</comment>
<organism evidence="4">
    <name type="scientific">Henneguya salminicola</name>
    <name type="common">Myxosporean</name>
    <dbReference type="NCBI Taxonomy" id="69463"/>
    <lineage>
        <taxon>Eukaryota</taxon>
        <taxon>Metazoa</taxon>
        <taxon>Cnidaria</taxon>
        <taxon>Myxozoa</taxon>
        <taxon>Myxosporea</taxon>
        <taxon>Bivalvulida</taxon>
        <taxon>Platysporina</taxon>
        <taxon>Myxobolidae</taxon>
        <taxon>Henneguya</taxon>
    </lineage>
</organism>
<comment type="similarity">
    <text evidence="1 2">Belongs to the PP2C family.</text>
</comment>
<dbReference type="PROSITE" id="PS51746">
    <property type="entry name" value="PPM_2"/>
    <property type="match status" value="1"/>
</dbReference>
<dbReference type="InterPro" id="IPR001932">
    <property type="entry name" value="PPM-type_phosphatase-like_dom"/>
</dbReference>
<comment type="cofactor">
    <cofactor evidence="2">
        <name>Mn(2+)</name>
        <dbReference type="ChEBI" id="CHEBI:29035"/>
    </cofactor>
</comment>
<dbReference type="InterPro" id="IPR039123">
    <property type="entry name" value="PPTC7"/>
</dbReference>
<sequence>MHKKISAAIQFIPQFLAPMISGLSSFLLDTYNQKTFTSTDPSRASLQHQQNYISYLKNYLSSVTYTQYMEKNRKYDLMVITGGLSKGESVDNIKKTQFFYNSSDISNFEVFGEDSAFTVLSSRYSFFGIADGVGGYRKYRIDPSLFSSTLMKLCLNKSLTVIKNYARPNCKKIIDDGYNQLLSLQERIYGGSTINISCFDHRSGELSISNLGDSRVMVIQPTRNQIFTTNSQQHHFNCPYQLSNTSDDIVITNFTFKQFDSEQYSLQLHHGDIIIIGTDGFFDNMSPEDIIEITKKYNYGRESFPIYYHTLLDTARKYAFDPLKISPFGLEHLEQKKQPFLGGKRDDITLIVAVVLERKNQ</sequence>
<dbReference type="GO" id="GO:0046872">
    <property type="term" value="F:metal ion binding"/>
    <property type="evidence" value="ECO:0007669"/>
    <property type="project" value="UniProtKB-UniRule"/>
</dbReference>
<dbReference type="SUPFAM" id="SSF81606">
    <property type="entry name" value="PP2C-like"/>
    <property type="match status" value="1"/>
</dbReference>
<keyword evidence="2" id="KW-0464">Manganese</keyword>
<keyword evidence="2" id="KW-0904">Protein phosphatase</keyword>
<evidence type="ECO:0000256" key="1">
    <source>
        <dbReference type="ARBA" id="ARBA00006702"/>
    </source>
</evidence>
<dbReference type="InterPro" id="IPR036457">
    <property type="entry name" value="PPM-type-like_dom_sf"/>
</dbReference>
<evidence type="ECO:0000313" key="4">
    <source>
        <dbReference type="EMBL" id="NDJ92533.1"/>
    </source>
</evidence>
<dbReference type="Pfam" id="PF00481">
    <property type="entry name" value="PP2C"/>
    <property type="match status" value="1"/>
</dbReference>
<dbReference type="EMBL" id="GHBP01000942">
    <property type="protein sequence ID" value="NDJ92533.1"/>
    <property type="molecule type" value="Transcribed_RNA"/>
</dbReference>
<dbReference type="Gene3D" id="3.60.40.10">
    <property type="entry name" value="PPM-type phosphatase domain"/>
    <property type="match status" value="1"/>
</dbReference>
<keyword evidence="2" id="KW-0460">Magnesium</keyword>
<comment type="catalytic activity">
    <reaction evidence="2">
        <text>O-phospho-L-seryl-[protein] + H2O = L-seryl-[protein] + phosphate</text>
        <dbReference type="Rhea" id="RHEA:20629"/>
        <dbReference type="Rhea" id="RHEA-COMP:9863"/>
        <dbReference type="Rhea" id="RHEA-COMP:11604"/>
        <dbReference type="ChEBI" id="CHEBI:15377"/>
        <dbReference type="ChEBI" id="CHEBI:29999"/>
        <dbReference type="ChEBI" id="CHEBI:43474"/>
        <dbReference type="ChEBI" id="CHEBI:83421"/>
        <dbReference type="EC" id="3.1.3.16"/>
    </reaction>
</comment>